<reference evidence="2 3" key="1">
    <citation type="submission" date="2020-08" db="EMBL/GenBank/DDBJ databases">
        <title>Genomic Encyclopedia of Type Strains, Phase IV (KMG-IV): sequencing the most valuable type-strain genomes for metagenomic binning, comparative biology and taxonomic classification.</title>
        <authorList>
            <person name="Goeker M."/>
        </authorList>
    </citation>
    <scope>NUCLEOTIDE SEQUENCE [LARGE SCALE GENOMIC DNA]</scope>
    <source>
        <strain evidence="2 3">DSM 45385</strain>
    </source>
</reference>
<feature type="chain" id="PRO_5031397544" description="WD40 repeat domain-containing protein" evidence="1">
    <location>
        <begin position="27"/>
        <end position="321"/>
    </location>
</feature>
<dbReference type="RefSeq" id="WP_184962167.1">
    <property type="nucleotide sequence ID" value="NZ_JACHIN010000004.1"/>
</dbReference>
<keyword evidence="3" id="KW-1185">Reference proteome</keyword>
<dbReference type="SUPFAM" id="SSF82171">
    <property type="entry name" value="DPP6 N-terminal domain-like"/>
    <property type="match status" value="1"/>
</dbReference>
<evidence type="ECO:0000256" key="1">
    <source>
        <dbReference type="SAM" id="SignalP"/>
    </source>
</evidence>
<accession>A0A7W8A1L5</accession>
<keyword evidence="1" id="KW-0732">Signal</keyword>
<evidence type="ECO:0000313" key="3">
    <source>
        <dbReference type="Proteomes" id="UP000568380"/>
    </source>
</evidence>
<dbReference type="AlphaFoldDB" id="A0A7W8A1L5"/>
<feature type="signal peptide" evidence="1">
    <location>
        <begin position="1"/>
        <end position="26"/>
    </location>
</feature>
<protein>
    <recommendedName>
        <fullName evidence="4">WD40 repeat domain-containing protein</fullName>
    </recommendedName>
</protein>
<comment type="caution">
    <text evidence="2">The sequence shown here is derived from an EMBL/GenBank/DDBJ whole genome shotgun (WGS) entry which is preliminary data.</text>
</comment>
<evidence type="ECO:0000313" key="2">
    <source>
        <dbReference type="EMBL" id="MBB5077896.1"/>
    </source>
</evidence>
<sequence length="321" mass="33486">MKIRFTAALAAGALALSLSPAAPALAGPHDHDAVRYASVKGCADKKGERRPCGPWRLVTHDGKQRPLRDAQTVARHADGTSSGYQVAPIAVSGDGSHVAYFTKRGRLAVRTIGGGVKLLAEGALPRVAQYDVTLLLSDDGAKLAAAISGKQTRIFDTVSGTQLGSAGKGEAVSGFSGDADELLTSAEGEEPVTDLAVYRDNGEQVRRVTPPQVVAFNGPYALAADGATIANVIQGKKPALVLYDSSVDQVTAKIRLTLPKGEVLKADWTGENQVTLHLANVPESGATRMTVVRVEVPSGKVTVRDRYSVLADSYVFAACGG</sequence>
<dbReference type="EMBL" id="JACHIN010000004">
    <property type="protein sequence ID" value="MBB5077896.1"/>
    <property type="molecule type" value="Genomic_DNA"/>
</dbReference>
<evidence type="ECO:0008006" key="4">
    <source>
        <dbReference type="Google" id="ProtNLM"/>
    </source>
</evidence>
<name>A0A7W8A1L5_9ACTN</name>
<gene>
    <name evidence="2" type="ORF">HNR40_003371</name>
</gene>
<proteinExistence type="predicted"/>
<organism evidence="2 3">
    <name type="scientific">Nonomuraea endophytica</name>
    <dbReference type="NCBI Taxonomy" id="714136"/>
    <lineage>
        <taxon>Bacteria</taxon>
        <taxon>Bacillati</taxon>
        <taxon>Actinomycetota</taxon>
        <taxon>Actinomycetes</taxon>
        <taxon>Streptosporangiales</taxon>
        <taxon>Streptosporangiaceae</taxon>
        <taxon>Nonomuraea</taxon>
    </lineage>
</organism>
<dbReference type="Proteomes" id="UP000568380">
    <property type="component" value="Unassembled WGS sequence"/>
</dbReference>